<dbReference type="OrthoDB" id="6252479at2759"/>
<evidence type="ECO:0000313" key="2">
    <source>
        <dbReference type="EMBL" id="PAA77365.1"/>
    </source>
</evidence>
<name>A0A267FU79_9PLAT</name>
<feature type="transmembrane region" description="Helical" evidence="1">
    <location>
        <begin position="41"/>
        <end position="68"/>
    </location>
</feature>
<sequence>MGKIHKIHLVQPIHDQLDIVAFLSYSCGIALFFVHDYKVQIGGLVLLAVALLILPTFALITFHLEYFLSVREQRKRLHSEAQLLALRLMQLNTCPPVQDSAFQNALTRLQTASTDANFGLEF</sequence>
<keyword evidence="1" id="KW-0812">Transmembrane</keyword>
<comment type="caution">
    <text evidence="2">The sequence shown here is derived from an EMBL/GenBank/DDBJ whole genome shotgun (WGS) entry which is preliminary data.</text>
</comment>
<keyword evidence="1" id="KW-1133">Transmembrane helix</keyword>
<dbReference type="Proteomes" id="UP000215902">
    <property type="component" value="Unassembled WGS sequence"/>
</dbReference>
<proteinExistence type="predicted"/>
<protein>
    <submittedName>
        <fullName evidence="2">Uncharacterized protein</fullName>
    </submittedName>
</protein>
<evidence type="ECO:0000313" key="3">
    <source>
        <dbReference type="Proteomes" id="UP000215902"/>
    </source>
</evidence>
<keyword evidence="3" id="KW-1185">Reference proteome</keyword>
<evidence type="ECO:0000256" key="1">
    <source>
        <dbReference type="SAM" id="Phobius"/>
    </source>
</evidence>
<reference evidence="2 3" key="1">
    <citation type="submission" date="2017-06" db="EMBL/GenBank/DDBJ databases">
        <title>A platform for efficient transgenesis in Macrostomum lignano, a flatworm model organism for stem cell research.</title>
        <authorList>
            <person name="Berezikov E."/>
        </authorList>
    </citation>
    <scope>NUCLEOTIDE SEQUENCE [LARGE SCALE GENOMIC DNA]</scope>
    <source>
        <strain evidence="2">DV1</strain>
        <tissue evidence="2">Whole organism</tissue>
    </source>
</reference>
<feature type="transmembrane region" description="Helical" evidence="1">
    <location>
        <begin position="16"/>
        <end position="35"/>
    </location>
</feature>
<dbReference type="EMBL" id="NIVC01000748">
    <property type="protein sequence ID" value="PAA77365.1"/>
    <property type="molecule type" value="Genomic_DNA"/>
</dbReference>
<keyword evidence="1" id="KW-0472">Membrane</keyword>
<dbReference type="AlphaFoldDB" id="A0A267FU79"/>
<accession>A0A267FU79</accession>
<organism evidence="2 3">
    <name type="scientific">Macrostomum lignano</name>
    <dbReference type="NCBI Taxonomy" id="282301"/>
    <lineage>
        <taxon>Eukaryota</taxon>
        <taxon>Metazoa</taxon>
        <taxon>Spiralia</taxon>
        <taxon>Lophotrochozoa</taxon>
        <taxon>Platyhelminthes</taxon>
        <taxon>Rhabditophora</taxon>
        <taxon>Macrostomorpha</taxon>
        <taxon>Macrostomida</taxon>
        <taxon>Macrostomidae</taxon>
        <taxon>Macrostomum</taxon>
    </lineage>
</organism>
<gene>
    <name evidence="2" type="ORF">BOX15_Mlig006172g3</name>
</gene>